<protein>
    <submittedName>
        <fullName evidence="12">Solute carrier family 25 member 17</fullName>
    </submittedName>
</protein>
<dbReference type="GO" id="GO:0015230">
    <property type="term" value="F:FAD transmembrane transporter activity"/>
    <property type="evidence" value="ECO:0007669"/>
    <property type="project" value="TreeGrafter"/>
</dbReference>
<organism evidence="12 13">
    <name type="scientific">Laticauda laticaudata</name>
    <name type="common">Blue-ringed sea krait</name>
    <name type="synonym">Blue-lipped sea krait</name>
    <dbReference type="NCBI Taxonomy" id="8630"/>
    <lineage>
        <taxon>Eukaryota</taxon>
        <taxon>Metazoa</taxon>
        <taxon>Chordata</taxon>
        <taxon>Craniata</taxon>
        <taxon>Vertebrata</taxon>
        <taxon>Euteleostomi</taxon>
        <taxon>Lepidosauria</taxon>
        <taxon>Squamata</taxon>
        <taxon>Bifurcata</taxon>
        <taxon>Unidentata</taxon>
        <taxon>Episquamata</taxon>
        <taxon>Toxicofera</taxon>
        <taxon>Serpentes</taxon>
        <taxon>Colubroidea</taxon>
        <taxon>Elapidae</taxon>
        <taxon>Laticaudinae</taxon>
        <taxon>Laticauda</taxon>
    </lineage>
</organism>
<proteinExistence type="inferred from homology"/>
<dbReference type="GO" id="GO:0005347">
    <property type="term" value="F:ATP transmembrane transporter activity"/>
    <property type="evidence" value="ECO:0007669"/>
    <property type="project" value="TreeGrafter"/>
</dbReference>
<keyword evidence="3 10" id="KW-0813">Transport</keyword>
<dbReference type="GO" id="GO:0015217">
    <property type="term" value="F:ADP transmembrane transporter activity"/>
    <property type="evidence" value="ECO:0007669"/>
    <property type="project" value="TreeGrafter"/>
</dbReference>
<evidence type="ECO:0000256" key="9">
    <source>
        <dbReference type="PROSITE-ProRule" id="PRU00282"/>
    </source>
</evidence>
<dbReference type="AlphaFoldDB" id="A0A8C5WXG6"/>
<dbReference type="Pfam" id="PF00153">
    <property type="entry name" value="Mito_carr"/>
    <property type="match status" value="1"/>
</dbReference>
<dbReference type="PROSITE" id="PS50920">
    <property type="entry name" value="SOLCAR"/>
    <property type="match status" value="1"/>
</dbReference>
<dbReference type="GO" id="GO:0080122">
    <property type="term" value="F:AMP transmembrane transporter activity"/>
    <property type="evidence" value="ECO:0007669"/>
    <property type="project" value="TreeGrafter"/>
</dbReference>
<dbReference type="Proteomes" id="UP000694406">
    <property type="component" value="Unplaced"/>
</dbReference>
<dbReference type="GeneTree" id="ENSGT00920000149129"/>
<keyword evidence="7 9" id="KW-0472">Membrane</keyword>
<dbReference type="InterPro" id="IPR018108">
    <property type="entry name" value="MCP_transmembrane"/>
</dbReference>
<evidence type="ECO:0000313" key="13">
    <source>
        <dbReference type="Proteomes" id="UP000694406"/>
    </source>
</evidence>
<reference evidence="12" key="1">
    <citation type="submission" date="2025-08" db="UniProtKB">
        <authorList>
            <consortium name="Ensembl"/>
        </authorList>
    </citation>
    <scope>IDENTIFICATION</scope>
</reference>
<evidence type="ECO:0000256" key="3">
    <source>
        <dbReference type="ARBA" id="ARBA00022448"/>
    </source>
</evidence>
<sequence>VPLHSEIKRKNVHLFILSPFQFGHHRMNPENRRLGSLKNVLYLLQQRIKRFGLVGLYKGLEAKLLQTVLTAALMFLIYEKLTAITFTVMGLKHPLKN</sequence>
<keyword evidence="5" id="KW-0677">Repeat</keyword>
<evidence type="ECO:0000256" key="10">
    <source>
        <dbReference type="RuleBase" id="RU000488"/>
    </source>
</evidence>
<feature type="transmembrane region" description="Helical" evidence="11">
    <location>
        <begin position="68"/>
        <end position="91"/>
    </location>
</feature>
<reference evidence="12" key="2">
    <citation type="submission" date="2025-09" db="UniProtKB">
        <authorList>
            <consortium name="Ensembl"/>
        </authorList>
    </citation>
    <scope>IDENTIFICATION</scope>
</reference>
<dbReference type="Gene3D" id="1.50.40.10">
    <property type="entry name" value="Mitochondrial carrier domain"/>
    <property type="match status" value="1"/>
</dbReference>
<accession>A0A8C5WXG6</accession>
<dbReference type="GO" id="GO:0015228">
    <property type="term" value="F:coenzyme A transmembrane transporter activity"/>
    <property type="evidence" value="ECO:0007669"/>
    <property type="project" value="TreeGrafter"/>
</dbReference>
<dbReference type="GO" id="GO:0044610">
    <property type="term" value="F:FMN transmembrane transporter activity"/>
    <property type="evidence" value="ECO:0007669"/>
    <property type="project" value="TreeGrafter"/>
</dbReference>
<keyword evidence="8" id="KW-0576">Peroxisome</keyword>
<evidence type="ECO:0000256" key="1">
    <source>
        <dbReference type="ARBA" id="ARBA00004585"/>
    </source>
</evidence>
<dbReference type="SUPFAM" id="SSF103506">
    <property type="entry name" value="Mitochondrial carrier"/>
    <property type="match status" value="1"/>
</dbReference>
<dbReference type="InterPro" id="IPR052217">
    <property type="entry name" value="Mito/Peroxisomal_Carrier"/>
</dbReference>
<dbReference type="PANTHER" id="PTHR45939:SF5">
    <property type="entry name" value="PEROXISOMAL MEMBRANE PROTEIN PMP34"/>
    <property type="match status" value="1"/>
</dbReference>
<evidence type="ECO:0000313" key="12">
    <source>
        <dbReference type="Ensembl" id="ENSLLTP00000020793.1"/>
    </source>
</evidence>
<dbReference type="GO" id="GO:0005778">
    <property type="term" value="C:peroxisomal membrane"/>
    <property type="evidence" value="ECO:0007669"/>
    <property type="project" value="UniProtKB-SubCell"/>
</dbReference>
<evidence type="ECO:0000256" key="5">
    <source>
        <dbReference type="ARBA" id="ARBA00022737"/>
    </source>
</evidence>
<dbReference type="Ensembl" id="ENSLLTT00000021560.1">
    <property type="protein sequence ID" value="ENSLLTP00000020793.1"/>
    <property type="gene ID" value="ENSLLTG00000015549.1"/>
</dbReference>
<keyword evidence="4 9" id="KW-0812">Transmembrane</keyword>
<feature type="repeat" description="Solcar" evidence="9">
    <location>
        <begin position="1"/>
        <end position="84"/>
    </location>
</feature>
<dbReference type="PANTHER" id="PTHR45939">
    <property type="entry name" value="PEROXISOMAL MEMBRANE PROTEIN PMP34-RELATED"/>
    <property type="match status" value="1"/>
</dbReference>
<comment type="similarity">
    <text evidence="2 10">Belongs to the mitochondrial carrier (TC 2.A.29) family.</text>
</comment>
<evidence type="ECO:0000256" key="6">
    <source>
        <dbReference type="ARBA" id="ARBA00022989"/>
    </source>
</evidence>
<evidence type="ECO:0000256" key="4">
    <source>
        <dbReference type="ARBA" id="ARBA00022692"/>
    </source>
</evidence>
<evidence type="ECO:0000256" key="8">
    <source>
        <dbReference type="ARBA" id="ARBA00023140"/>
    </source>
</evidence>
<evidence type="ECO:0000256" key="7">
    <source>
        <dbReference type="ARBA" id="ARBA00023136"/>
    </source>
</evidence>
<keyword evidence="6 11" id="KW-1133">Transmembrane helix</keyword>
<dbReference type="GO" id="GO:0051724">
    <property type="term" value="F:NAD transmembrane transporter activity"/>
    <property type="evidence" value="ECO:0007669"/>
    <property type="project" value="TreeGrafter"/>
</dbReference>
<dbReference type="InterPro" id="IPR023395">
    <property type="entry name" value="MCP_dom_sf"/>
</dbReference>
<gene>
    <name evidence="12" type="primary">SLC25A17</name>
</gene>
<comment type="subcellular location">
    <subcellularLocation>
        <location evidence="1">Peroxisome membrane</location>
        <topology evidence="1">Multi-pass membrane protein</topology>
    </subcellularLocation>
</comment>
<evidence type="ECO:0000256" key="2">
    <source>
        <dbReference type="ARBA" id="ARBA00006375"/>
    </source>
</evidence>
<name>A0A8C5WXG6_LATLA</name>
<evidence type="ECO:0000256" key="11">
    <source>
        <dbReference type="SAM" id="Phobius"/>
    </source>
</evidence>
<keyword evidence="13" id="KW-1185">Reference proteome</keyword>